<evidence type="ECO:0000256" key="4">
    <source>
        <dbReference type="ARBA" id="ARBA00023157"/>
    </source>
</evidence>
<dbReference type="InterPro" id="IPR008735">
    <property type="entry name" value="PSP94"/>
</dbReference>
<dbReference type="Ensembl" id="ENSGMOT00000053471.1">
    <property type="protein sequence ID" value="ENSGMOP00000065784.1"/>
    <property type="gene ID" value="ENSGMOG00000026364.1"/>
</dbReference>
<sequence>AHCFRVALNPGKPTSCQDTVDKTWHVVGSSWRNSQCMDCSCGGCCQSFMTPIGYPDDCVSEFDPEACEFKVHKKTDPSVACPIFTATG</sequence>
<dbReference type="OMA" id="CEYIVRR"/>
<name>A0A8C5D0K2_GADMO</name>
<accession>A0A8C5D0K2</accession>
<comment type="subcellular location">
    <subcellularLocation>
        <location evidence="1">Secreted</location>
    </subcellularLocation>
</comment>
<evidence type="ECO:0000256" key="3">
    <source>
        <dbReference type="ARBA" id="ARBA00022525"/>
    </source>
</evidence>
<keyword evidence="6" id="KW-1185">Reference proteome</keyword>
<evidence type="ECO:0000313" key="5">
    <source>
        <dbReference type="Ensembl" id="ENSGMOP00000065784.1"/>
    </source>
</evidence>
<dbReference type="Gene3D" id="2.60.40.1900">
    <property type="entry name" value="Beta-microseminoprotein (PSP94) domain"/>
    <property type="match status" value="1"/>
</dbReference>
<evidence type="ECO:0000256" key="1">
    <source>
        <dbReference type="ARBA" id="ARBA00004613"/>
    </source>
</evidence>
<keyword evidence="3" id="KW-0964">Secreted</keyword>
<evidence type="ECO:0008006" key="7">
    <source>
        <dbReference type="Google" id="ProtNLM"/>
    </source>
</evidence>
<evidence type="ECO:0000313" key="6">
    <source>
        <dbReference type="Proteomes" id="UP000694546"/>
    </source>
</evidence>
<dbReference type="PANTHER" id="PTHR10500:SF7">
    <property type="entry name" value="BETA-MICROSEMINOPROTEIN"/>
    <property type="match status" value="1"/>
</dbReference>
<protein>
    <recommendedName>
        <fullName evidence="7">Beta-microseminoprotein</fullName>
    </recommendedName>
</protein>
<reference evidence="5" key="1">
    <citation type="submission" date="2025-08" db="UniProtKB">
        <authorList>
            <consortium name="Ensembl"/>
        </authorList>
    </citation>
    <scope>IDENTIFICATION</scope>
</reference>
<proteinExistence type="inferred from homology"/>
<keyword evidence="4" id="KW-1015">Disulfide bond</keyword>
<reference evidence="5" key="2">
    <citation type="submission" date="2025-09" db="UniProtKB">
        <authorList>
            <consortium name="Ensembl"/>
        </authorList>
    </citation>
    <scope>IDENTIFICATION</scope>
</reference>
<organism evidence="5 6">
    <name type="scientific">Gadus morhua</name>
    <name type="common">Atlantic cod</name>
    <dbReference type="NCBI Taxonomy" id="8049"/>
    <lineage>
        <taxon>Eukaryota</taxon>
        <taxon>Metazoa</taxon>
        <taxon>Chordata</taxon>
        <taxon>Craniata</taxon>
        <taxon>Vertebrata</taxon>
        <taxon>Euteleostomi</taxon>
        <taxon>Actinopterygii</taxon>
        <taxon>Neopterygii</taxon>
        <taxon>Teleostei</taxon>
        <taxon>Neoteleostei</taxon>
        <taxon>Acanthomorphata</taxon>
        <taxon>Zeiogadaria</taxon>
        <taxon>Gadariae</taxon>
        <taxon>Gadiformes</taxon>
        <taxon>Gadoidei</taxon>
        <taxon>Gadidae</taxon>
        <taxon>Gadus</taxon>
    </lineage>
</organism>
<dbReference type="GeneTree" id="ENSGT00980000199423"/>
<dbReference type="AlphaFoldDB" id="A0A8C5D0K2"/>
<dbReference type="Pfam" id="PF05825">
    <property type="entry name" value="PSP94"/>
    <property type="match status" value="1"/>
</dbReference>
<comment type="similarity">
    <text evidence="2">Belongs to the beta-microseminoprotein family.</text>
</comment>
<dbReference type="PANTHER" id="PTHR10500">
    <property type="entry name" value="BETA-MICROSEMINOPROTEIN"/>
    <property type="match status" value="1"/>
</dbReference>
<dbReference type="Proteomes" id="UP000694546">
    <property type="component" value="Chromosome 6"/>
</dbReference>
<dbReference type="GO" id="GO:0005576">
    <property type="term" value="C:extracellular region"/>
    <property type="evidence" value="ECO:0007669"/>
    <property type="project" value="UniProtKB-SubCell"/>
</dbReference>
<evidence type="ECO:0000256" key="2">
    <source>
        <dbReference type="ARBA" id="ARBA00010352"/>
    </source>
</evidence>